<gene>
    <name evidence="2" type="ORF">PILCRDRAFT_826871</name>
</gene>
<keyword evidence="3" id="KW-1185">Reference proteome</keyword>
<feature type="region of interest" description="Disordered" evidence="1">
    <location>
        <begin position="1"/>
        <end position="22"/>
    </location>
</feature>
<dbReference type="InParanoid" id="A0A0C3BES6"/>
<dbReference type="EMBL" id="KN833041">
    <property type="protein sequence ID" value="KIM75837.1"/>
    <property type="molecule type" value="Genomic_DNA"/>
</dbReference>
<dbReference type="AlphaFoldDB" id="A0A0C3BES6"/>
<protein>
    <submittedName>
        <fullName evidence="2">Uncharacterized protein</fullName>
    </submittedName>
</protein>
<dbReference type="HOGENOM" id="CLU_3107221_0_0_1"/>
<evidence type="ECO:0000313" key="3">
    <source>
        <dbReference type="Proteomes" id="UP000054166"/>
    </source>
</evidence>
<sequence>MPSLPPSRTPHAEANKKKSSFRSCQVSNSLPLIWTIGFLTMGQKNHRMKRR</sequence>
<organism evidence="2 3">
    <name type="scientific">Piloderma croceum (strain F 1598)</name>
    <dbReference type="NCBI Taxonomy" id="765440"/>
    <lineage>
        <taxon>Eukaryota</taxon>
        <taxon>Fungi</taxon>
        <taxon>Dikarya</taxon>
        <taxon>Basidiomycota</taxon>
        <taxon>Agaricomycotina</taxon>
        <taxon>Agaricomycetes</taxon>
        <taxon>Agaricomycetidae</taxon>
        <taxon>Atheliales</taxon>
        <taxon>Atheliaceae</taxon>
        <taxon>Piloderma</taxon>
    </lineage>
</organism>
<evidence type="ECO:0000256" key="1">
    <source>
        <dbReference type="SAM" id="MobiDB-lite"/>
    </source>
</evidence>
<reference evidence="3" key="2">
    <citation type="submission" date="2015-01" db="EMBL/GenBank/DDBJ databases">
        <title>Evolutionary Origins and Diversification of the Mycorrhizal Mutualists.</title>
        <authorList>
            <consortium name="DOE Joint Genome Institute"/>
            <consortium name="Mycorrhizal Genomics Consortium"/>
            <person name="Kohler A."/>
            <person name="Kuo A."/>
            <person name="Nagy L.G."/>
            <person name="Floudas D."/>
            <person name="Copeland A."/>
            <person name="Barry K.W."/>
            <person name="Cichocki N."/>
            <person name="Veneault-Fourrey C."/>
            <person name="LaButti K."/>
            <person name="Lindquist E.A."/>
            <person name="Lipzen A."/>
            <person name="Lundell T."/>
            <person name="Morin E."/>
            <person name="Murat C."/>
            <person name="Riley R."/>
            <person name="Ohm R."/>
            <person name="Sun H."/>
            <person name="Tunlid A."/>
            <person name="Henrissat B."/>
            <person name="Grigoriev I.V."/>
            <person name="Hibbett D.S."/>
            <person name="Martin F."/>
        </authorList>
    </citation>
    <scope>NUCLEOTIDE SEQUENCE [LARGE SCALE GENOMIC DNA]</scope>
    <source>
        <strain evidence="3">F 1598</strain>
    </source>
</reference>
<reference evidence="2 3" key="1">
    <citation type="submission" date="2014-04" db="EMBL/GenBank/DDBJ databases">
        <authorList>
            <consortium name="DOE Joint Genome Institute"/>
            <person name="Kuo A."/>
            <person name="Tarkka M."/>
            <person name="Buscot F."/>
            <person name="Kohler A."/>
            <person name="Nagy L.G."/>
            <person name="Floudas D."/>
            <person name="Copeland A."/>
            <person name="Barry K.W."/>
            <person name="Cichocki N."/>
            <person name="Veneault-Fourrey C."/>
            <person name="LaButti K."/>
            <person name="Lindquist E.A."/>
            <person name="Lipzen A."/>
            <person name="Lundell T."/>
            <person name="Morin E."/>
            <person name="Murat C."/>
            <person name="Sun H."/>
            <person name="Tunlid A."/>
            <person name="Henrissat B."/>
            <person name="Grigoriev I.V."/>
            <person name="Hibbett D.S."/>
            <person name="Martin F."/>
            <person name="Nordberg H.P."/>
            <person name="Cantor M.N."/>
            <person name="Hua S.X."/>
        </authorList>
    </citation>
    <scope>NUCLEOTIDE SEQUENCE [LARGE SCALE GENOMIC DNA]</scope>
    <source>
        <strain evidence="2 3">F 1598</strain>
    </source>
</reference>
<proteinExistence type="predicted"/>
<evidence type="ECO:0000313" key="2">
    <source>
        <dbReference type="EMBL" id="KIM75837.1"/>
    </source>
</evidence>
<dbReference type="Proteomes" id="UP000054166">
    <property type="component" value="Unassembled WGS sequence"/>
</dbReference>
<name>A0A0C3BES6_PILCF</name>
<accession>A0A0C3BES6</accession>